<dbReference type="Pfam" id="PF00534">
    <property type="entry name" value="Glycos_transf_1"/>
    <property type="match status" value="1"/>
</dbReference>
<evidence type="ECO:0000256" key="2">
    <source>
        <dbReference type="ARBA" id="ARBA00022679"/>
    </source>
</evidence>
<sequence length="376" mass="39495">MPADHILTYAQTMSGGVEAALGRMLGGWIERGRRVTLLLGQDGGSFRDAVPRGVETVTLGRDHYAGVGAALPLLIDAVRPDILFCPGNHYTSMAAYARLRLAERCPPIVAKMSNAVDRGDHSAWLAWGQRQWLALHGLFLDMLVAMTPATARAAQAATGMSVAVIPNPPAALLGGTLAQALAGERRILGVGRLEPQKRWDRLIAAMAHLPENVGLTLLGEGSLRPALTAQIDTLGLSHRVAMPGHSAHAPAAMAAAHVLALPSDYEGVPGVLREALAVGTPVVATDSSPAVAEIVTHPGLGSVVAREDGAALVAALRHWLDPATPRPAPVSQPGADSAERYLALFDSVVATRRRETARSAALGQSLFRRLTLRPAL</sequence>
<keyword evidence="6" id="KW-1185">Reference proteome</keyword>
<protein>
    <submittedName>
        <fullName evidence="5">Glycosyltransferase involved in cell wall biosynthesis</fullName>
    </submittedName>
</protein>
<dbReference type="Pfam" id="PF13439">
    <property type="entry name" value="Glyco_transf_4"/>
    <property type="match status" value="1"/>
</dbReference>
<keyword evidence="1" id="KW-0328">Glycosyltransferase</keyword>
<dbReference type="SUPFAM" id="SSF53756">
    <property type="entry name" value="UDP-Glycosyltransferase/glycogen phosphorylase"/>
    <property type="match status" value="1"/>
</dbReference>
<dbReference type="PANTHER" id="PTHR12526:SF510">
    <property type="entry name" value="D-INOSITOL 3-PHOSPHATE GLYCOSYLTRANSFERASE"/>
    <property type="match status" value="1"/>
</dbReference>
<evidence type="ECO:0000259" key="3">
    <source>
        <dbReference type="Pfam" id="PF00534"/>
    </source>
</evidence>
<dbReference type="EMBL" id="JACIDH010000006">
    <property type="protein sequence ID" value="MBB3879343.1"/>
    <property type="molecule type" value="Genomic_DNA"/>
</dbReference>
<feature type="domain" description="Glycosyl transferase family 1" evidence="3">
    <location>
        <begin position="183"/>
        <end position="321"/>
    </location>
</feature>
<dbReference type="InterPro" id="IPR028098">
    <property type="entry name" value="Glyco_trans_4-like_N"/>
</dbReference>
<evidence type="ECO:0000313" key="6">
    <source>
        <dbReference type="Proteomes" id="UP000538670"/>
    </source>
</evidence>
<evidence type="ECO:0000256" key="1">
    <source>
        <dbReference type="ARBA" id="ARBA00022676"/>
    </source>
</evidence>
<dbReference type="InterPro" id="IPR001296">
    <property type="entry name" value="Glyco_trans_1"/>
</dbReference>
<name>A0A7W6F328_9SPHN</name>
<dbReference type="GO" id="GO:0016757">
    <property type="term" value="F:glycosyltransferase activity"/>
    <property type="evidence" value="ECO:0007669"/>
    <property type="project" value="UniProtKB-KW"/>
</dbReference>
<organism evidence="5 6">
    <name type="scientific">Sphingomonas pseudosanguinis</name>
    <dbReference type="NCBI Taxonomy" id="413712"/>
    <lineage>
        <taxon>Bacteria</taxon>
        <taxon>Pseudomonadati</taxon>
        <taxon>Pseudomonadota</taxon>
        <taxon>Alphaproteobacteria</taxon>
        <taxon>Sphingomonadales</taxon>
        <taxon>Sphingomonadaceae</taxon>
        <taxon>Sphingomonas</taxon>
    </lineage>
</organism>
<reference evidence="5 6" key="1">
    <citation type="submission" date="2020-08" db="EMBL/GenBank/DDBJ databases">
        <title>Genomic Encyclopedia of Type Strains, Phase IV (KMG-IV): sequencing the most valuable type-strain genomes for metagenomic binning, comparative biology and taxonomic classification.</title>
        <authorList>
            <person name="Goeker M."/>
        </authorList>
    </citation>
    <scope>NUCLEOTIDE SEQUENCE [LARGE SCALE GENOMIC DNA]</scope>
    <source>
        <strain evidence="5 6">DSM 19512</strain>
    </source>
</reference>
<gene>
    <name evidence="5" type="ORF">GGR48_001770</name>
</gene>
<keyword evidence="2 5" id="KW-0808">Transferase</keyword>
<accession>A0A7W6F328</accession>
<dbReference type="PANTHER" id="PTHR12526">
    <property type="entry name" value="GLYCOSYLTRANSFERASE"/>
    <property type="match status" value="1"/>
</dbReference>
<dbReference type="RefSeq" id="WP_183951531.1">
    <property type="nucleotide sequence ID" value="NZ_JACIDH010000006.1"/>
</dbReference>
<feature type="domain" description="Glycosyltransferase subfamily 4-like N-terminal" evidence="4">
    <location>
        <begin position="15"/>
        <end position="167"/>
    </location>
</feature>
<evidence type="ECO:0000313" key="5">
    <source>
        <dbReference type="EMBL" id="MBB3879343.1"/>
    </source>
</evidence>
<dbReference type="Gene3D" id="3.40.50.2000">
    <property type="entry name" value="Glycogen Phosphorylase B"/>
    <property type="match status" value="2"/>
</dbReference>
<evidence type="ECO:0000259" key="4">
    <source>
        <dbReference type="Pfam" id="PF13439"/>
    </source>
</evidence>
<proteinExistence type="predicted"/>
<comment type="caution">
    <text evidence="5">The sequence shown here is derived from an EMBL/GenBank/DDBJ whole genome shotgun (WGS) entry which is preliminary data.</text>
</comment>
<dbReference type="Proteomes" id="UP000538670">
    <property type="component" value="Unassembled WGS sequence"/>
</dbReference>
<dbReference type="AlphaFoldDB" id="A0A7W6F328"/>